<feature type="coiled-coil region" evidence="3">
    <location>
        <begin position="164"/>
        <end position="305"/>
    </location>
</feature>
<evidence type="ECO:0000259" key="6">
    <source>
        <dbReference type="PROSITE" id="PS50052"/>
    </source>
</evidence>
<feature type="region of interest" description="Disordered" evidence="4">
    <location>
        <begin position="1097"/>
        <end position="1134"/>
    </location>
</feature>
<dbReference type="PROSITE" id="PS50106">
    <property type="entry name" value="PDZ"/>
    <property type="match status" value="2"/>
</dbReference>
<dbReference type="InterPro" id="IPR027417">
    <property type="entry name" value="P-loop_NTPase"/>
</dbReference>
<dbReference type="SUPFAM" id="SSF50044">
    <property type="entry name" value="SH3-domain"/>
    <property type="match status" value="1"/>
</dbReference>
<evidence type="ECO:0000256" key="3">
    <source>
        <dbReference type="SAM" id="Coils"/>
    </source>
</evidence>
<gene>
    <name evidence="8" type="primary">RvY_09807-1</name>
    <name evidence="8" type="synonym">RvY_09807.1</name>
    <name evidence="8" type="ORF">RvY_09807</name>
</gene>
<dbReference type="PROSITE" id="PS50052">
    <property type="entry name" value="GUANYLATE_KINASE_2"/>
    <property type="match status" value="1"/>
</dbReference>
<feature type="region of interest" description="Disordered" evidence="4">
    <location>
        <begin position="52"/>
        <end position="78"/>
    </location>
</feature>
<evidence type="ECO:0000256" key="4">
    <source>
        <dbReference type="SAM" id="MobiDB-lite"/>
    </source>
</evidence>
<feature type="compositionally biased region" description="Polar residues" evidence="4">
    <location>
        <begin position="844"/>
        <end position="854"/>
    </location>
</feature>
<comment type="caution">
    <text evidence="8">The sequence shown here is derived from an EMBL/GenBank/DDBJ whole genome shotgun (WGS) entry which is preliminary data.</text>
</comment>
<evidence type="ECO:0000256" key="2">
    <source>
        <dbReference type="PROSITE-ProRule" id="PRU00192"/>
    </source>
</evidence>
<dbReference type="Proteomes" id="UP000186922">
    <property type="component" value="Unassembled WGS sequence"/>
</dbReference>
<keyword evidence="9" id="KW-1185">Reference proteome</keyword>
<feature type="compositionally biased region" description="Polar residues" evidence="4">
    <location>
        <begin position="882"/>
        <end position="901"/>
    </location>
</feature>
<dbReference type="InterPro" id="IPR008144">
    <property type="entry name" value="Guanylate_kin-like_dom"/>
</dbReference>
<evidence type="ECO:0000256" key="1">
    <source>
        <dbReference type="ARBA" id="ARBA00022443"/>
    </source>
</evidence>
<keyword evidence="3" id="KW-0175">Coiled coil</keyword>
<dbReference type="GO" id="GO:0005886">
    <property type="term" value="C:plasma membrane"/>
    <property type="evidence" value="ECO:0007669"/>
    <property type="project" value="TreeGrafter"/>
</dbReference>
<feature type="compositionally biased region" description="Polar residues" evidence="4">
    <location>
        <begin position="791"/>
        <end position="803"/>
    </location>
</feature>
<dbReference type="SMART" id="SM00228">
    <property type="entry name" value="PDZ"/>
    <property type="match status" value="2"/>
</dbReference>
<feature type="region of interest" description="Disordered" evidence="4">
    <location>
        <begin position="522"/>
        <end position="558"/>
    </location>
</feature>
<proteinExistence type="predicted"/>
<feature type="region of interest" description="Disordered" evidence="4">
    <location>
        <begin position="832"/>
        <end position="864"/>
    </location>
</feature>
<dbReference type="Pfam" id="PF00595">
    <property type="entry name" value="PDZ"/>
    <property type="match status" value="2"/>
</dbReference>
<feature type="compositionally biased region" description="Low complexity" evidence="4">
    <location>
        <begin position="957"/>
        <end position="968"/>
    </location>
</feature>
<dbReference type="OrthoDB" id="10067129at2759"/>
<feature type="domain" description="PDZ" evidence="7">
    <location>
        <begin position="1141"/>
        <end position="1226"/>
    </location>
</feature>
<dbReference type="PANTHER" id="PTHR46360">
    <property type="entry name" value="DISKS LARGE HOMOLOG 5"/>
    <property type="match status" value="1"/>
</dbReference>
<dbReference type="InterPro" id="IPR001452">
    <property type="entry name" value="SH3_domain"/>
</dbReference>
<feature type="region of interest" description="Disordered" evidence="4">
    <location>
        <begin position="947"/>
        <end position="968"/>
    </location>
</feature>
<dbReference type="PROSITE" id="PS50002">
    <property type="entry name" value="SH3"/>
    <property type="match status" value="1"/>
</dbReference>
<feature type="region of interest" description="Disordered" evidence="4">
    <location>
        <begin position="880"/>
        <end position="926"/>
    </location>
</feature>
<name>A0A1D1VIF9_RAMVA</name>
<dbReference type="GO" id="GO:0035331">
    <property type="term" value="P:negative regulation of hippo signaling"/>
    <property type="evidence" value="ECO:0007669"/>
    <property type="project" value="TreeGrafter"/>
</dbReference>
<dbReference type="SUPFAM" id="SSF50156">
    <property type="entry name" value="PDZ domain-like"/>
    <property type="match status" value="2"/>
</dbReference>
<feature type="compositionally biased region" description="Polar residues" evidence="4">
    <location>
        <begin position="1119"/>
        <end position="1133"/>
    </location>
</feature>
<dbReference type="STRING" id="947166.A0A1D1VIF9"/>
<evidence type="ECO:0000259" key="5">
    <source>
        <dbReference type="PROSITE" id="PS50002"/>
    </source>
</evidence>
<feature type="coiled-coil region" evidence="3">
    <location>
        <begin position="480"/>
        <end position="514"/>
    </location>
</feature>
<dbReference type="InterPro" id="IPR036028">
    <property type="entry name" value="SH3-like_dom_sf"/>
</dbReference>
<feature type="coiled-coil region" evidence="3">
    <location>
        <begin position="87"/>
        <end position="114"/>
    </location>
</feature>
<protein>
    <recommendedName>
        <fullName evidence="10">PDZ domain-containing protein</fullName>
    </recommendedName>
</protein>
<dbReference type="InterPro" id="IPR036034">
    <property type="entry name" value="PDZ_sf"/>
</dbReference>
<organism evidence="8 9">
    <name type="scientific">Ramazzottius varieornatus</name>
    <name type="common">Water bear</name>
    <name type="synonym">Tardigrade</name>
    <dbReference type="NCBI Taxonomy" id="947166"/>
    <lineage>
        <taxon>Eukaryota</taxon>
        <taxon>Metazoa</taxon>
        <taxon>Ecdysozoa</taxon>
        <taxon>Tardigrada</taxon>
        <taxon>Eutardigrada</taxon>
        <taxon>Parachela</taxon>
        <taxon>Hypsibioidea</taxon>
        <taxon>Ramazzottiidae</taxon>
        <taxon>Ramazzottius</taxon>
    </lineage>
</organism>
<feature type="domain" description="SH3" evidence="5">
    <location>
        <begin position="1237"/>
        <end position="1309"/>
    </location>
</feature>
<reference evidence="8 9" key="1">
    <citation type="journal article" date="2016" name="Nat. Commun.">
        <title>Extremotolerant tardigrade genome and improved radiotolerance of human cultured cells by tardigrade-unique protein.</title>
        <authorList>
            <person name="Hashimoto T."/>
            <person name="Horikawa D.D."/>
            <person name="Saito Y."/>
            <person name="Kuwahara H."/>
            <person name="Kozuka-Hata H."/>
            <person name="Shin-I T."/>
            <person name="Minakuchi Y."/>
            <person name="Ohishi K."/>
            <person name="Motoyama A."/>
            <person name="Aizu T."/>
            <person name="Enomoto A."/>
            <person name="Kondo K."/>
            <person name="Tanaka S."/>
            <person name="Hara Y."/>
            <person name="Koshikawa S."/>
            <person name="Sagara H."/>
            <person name="Miura T."/>
            <person name="Yokobori S."/>
            <person name="Miyagawa K."/>
            <person name="Suzuki Y."/>
            <person name="Kubo T."/>
            <person name="Oyama M."/>
            <person name="Kohara Y."/>
            <person name="Fujiyama A."/>
            <person name="Arakawa K."/>
            <person name="Katayama T."/>
            <person name="Toyoda A."/>
            <person name="Kunieda T."/>
        </authorList>
    </citation>
    <scope>NUCLEOTIDE SEQUENCE [LARGE SCALE GENOMIC DNA]</scope>
    <source>
        <strain evidence="8 9">YOKOZUNA-1</strain>
    </source>
</reference>
<dbReference type="InterPro" id="IPR053004">
    <property type="entry name" value="MAGUK_Signaling_Regulators"/>
</dbReference>
<evidence type="ECO:0000313" key="8">
    <source>
        <dbReference type="EMBL" id="GAU98693.1"/>
    </source>
</evidence>
<feature type="compositionally biased region" description="Basic and acidic residues" evidence="4">
    <location>
        <begin position="530"/>
        <end position="544"/>
    </location>
</feature>
<evidence type="ECO:0000259" key="7">
    <source>
        <dbReference type="PROSITE" id="PS50106"/>
    </source>
</evidence>
<feature type="compositionally biased region" description="Basic and acidic residues" evidence="4">
    <location>
        <begin position="62"/>
        <end position="71"/>
    </location>
</feature>
<dbReference type="Gene3D" id="2.30.30.40">
    <property type="entry name" value="SH3 Domains"/>
    <property type="match status" value="1"/>
</dbReference>
<dbReference type="InterPro" id="IPR001478">
    <property type="entry name" value="PDZ"/>
</dbReference>
<accession>A0A1D1VIF9</accession>
<dbReference type="EMBL" id="BDGG01000004">
    <property type="protein sequence ID" value="GAU98693.1"/>
    <property type="molecule type" value="Genomic_DNA"/>
</dbReference>
<feature type="region of interest" description="Disordered" evidence="4">
    <location>
        <begin position="791"/>
        <end position="810"/>
    </location>
</feature>
<feature type="coiled-coil region" evidence="3">
    <location>
        <begin position="348"/>
        <end position="451"/>
    </location>
</feature>
<evidence type="ECO:0000313" key="9">
    <source>
        <dbReference type="Proteomes" id="UP000186922"/>
    </source>
</evidence>
<feature type="domain" description="Guanylate kinase-like" evidence="6">
    <location>
        <begin position="1420"/>
        <end position="1545"/>
    </location>
</feature>
<dbReference type="Gene3D" id="3.40.50.300">
    <property type="entry name" value="P-loop containing nucleotide triphosphate hydrolases"/>
    <property type="match status" value="1"/>
</dbReference>
<evidence type="ECO:0008006" key="10">
    <source>
        <dbReference type="Google" id="ProtNLM"/>
    </source>
</evidence>
<sequence>MAERKERATSKGGRNAAPTELELHESNISLLRSEHNLLVKENEALKSQLSKYKMAHHHHHNHGMDHADGGSHETSSQGDWQWQNIDYEFLSTKLEQVMTELDALRTKQEKTVRECEQNAKEADYYKKKYKAAYQDNQDLQSANSAVRADLTDMMAEKEQLEFERDNVQHMSQAERHELDELRRQVYHSAGNAIYDADHLLENFMESERENFQQRYDALSAKYKQITQLQAATQKRCETAEKEAVRYRRCLEVAEEEKALMSNHRNSLKQQLNSNIKEWENSLQEKNAAIEKYKTTQEQLKRTTAELNKFIYAQHAVSKNMSRLQEECSNAVHDHKLIMSERDIVLRDMSKLEDERDAAVSKLATTEADLKGAQNELETLRREISSALNDRDKALKECHDMKEKLDLLEKDPLRTADREKANALIEEANRQVDKFREEMFEAQREAEIATKRREFAFIERDKSMMERESIKMLCETFRQERDKAISDLAEVARQCDEVKRRRMQLAREANELRERLDSRRIPPLNNVAHNHSHDSAIDTDFRRYGSDSSEGENLPSSPVNVRPALVDAEVQTDISDLSRNNSTLRQKKFADSKSDKASWRKSLFEPREKSRPRLDDLFDIDVKASTHTTMKTKLPSTGRDKGSILDRAVGKLFGRRKDVFAHHGSLLTADEGVAIAKLESVVQRYDSPNGTRFYTKTKIPKMPEKLPSGTWPKIKGAALDSFENIPEEGTVQKEVGKGSKVRKSIQSLTMNGRHLIVKDIPLDDDPPVNMSPSLVNRKVPVQRPEHRFSMQPTTIYDDTGSFTPRTPPSRRQMLSVFPEKSDDAASLSSFVADFTDSPRGRPSSVYPSSTISEYSGTLRRPPSAPLRSYLLTTNEMPPRVLSPASNVGYSTIQPRSSTFNPNLPSPGSRPGAQDEPPRRPTTLTACSQQQRNYAMNDTDLYSYPRNAATSKARHPSSEKSSFSGSLEHSPLGLISSPLPSRAPFPLYDTVRKRPLVGKVRVVELRCKSGEHPGFKITECHGGIFVDKVEAGSLADKEGIVVGDQVQDVNGVSLLSANATKEHARLVLKAAAQSDVLILTLCYCGPLVRGSDASITSSSATSIDSLRGPTGTLRGNPHRPSVTSFRSGSPDSVKSGQVHEARWVKLTKGLTDPLGVNLIGGNVHGIFIHYVQSNSAAAAASSPSGALSCGDQILEYNAVDMRSLLLEKAMLELCKPVKSVAMLVQYNPEKYEQAKQSAGDALFVRALWDRDKAQLHDEDLVFQKGDILFIDNTLYNGEMGQWKGWLLDDDGHKLADQVGIVPNVYRAVEEVLSLSHIHSGELHDSLDSHRRSARLSFGKLKKKKALRREIASFTNASLGNDVFSVAPEEPLVATYERVNKVVYEEARPVVILGPFGEEITEKLLRLHPDRYARCMPAAFSHSDEVIEKRQYSQMVSGWQSLTVGAVKSVAQRGLHPLLDVSISSVEKMVSSFNLYPIVLVVKFRNAADIRDVRDSSVVLTRISSKEAKELFELALRVEMEHLQVITSIIPGGSSLSHMVTTADRAIEAAQTKPKWISDGPVV</sequence>
<dbReference type="PANTHER" id="PTHR46360:SF1">
    <property type="entry name" value="DISKS LARGE HOMOLOG 5"/>
    <property type="match status" value="1"/>
</dbReference>
<keyword evidence="1 2" id="KW-0728">SH3 domain</keyword>
<dbReference type="SUPFAM" id="SSF52540">
    <property type="entry name" value="P-loop containing nucleoside triphosphate hydrolases"/>
    <property type="match status" value="1"/>
</dbReference>
<feature type="domain" description="PDZ" evidence="7">
    <location>
        <begin position="1000"/>
        <end position="1078"/>
    </location>
</feature>
<dbReference type="Gene3D" id="2.30.42.10">
    <property type="match status" value="2"/>
</dbReference>
<feature type="region of interest" description="Disordered" evidence="4">
    <location>
        <begin position="1"/>
        <end position="21"/>
    </location>
</feature>